<name>A0A0S2MSM7_9LILI</name>
<evidence type="ECO:0000256" key="1">
    <source>
        <dbReference type="ARBA" id="ARBA00009744"/>
    </source>
</evidence>
<dbReference type="GO" id="GO:0010427">
    <property type="term" value="F:abscisic acid binding"/>
    <property type="evidence" value="ECO:0007669"/>
    <property type="project" value="InterPro"/>
</dbReference>
<dbReference type="FunFam" id="3.30.530.20:FF:000007">
    <property type="entry name" value="Major pollen allergen Bet v 1-A"/>
    <property type="match status" value="1"/>
</dbReference>
<protein>
    <submittedName>
        <fullName evidence="3">Pathogenesis-related protein 10</fullName>
    </submittedName>
</protein>
<dbReference type="CDD" id="cd07816">
    <property type="entry name" value="Bet_v1-like"/>
    <property type="match status" value="1"/>
</dbReference>
<comment type="similarity">
    <text evidence="1">Belongs to the BetVI family.</text>
</comment>
<dbReference type="PANTHER" id="PTHR31213:SF201">
    <property type="entry name" value="OS03G0300400 PROTEIN"/>
    <property type="match status" value="1"/>
</dbReference>
<dbReference type="SMR" id="A0A0S2MSM7"/>
<dbReference type="GO" id="GO:0005634">
    <property type="term" value="C:nucleus"/>
    <property type="evidence" value="ECO:0007669"/>
    <property type="project" value="TreeGrafter"/>
</dbReference>
<dbReference type="InterPro" id="IPR000916">
    <property type="entry name" value="Bet_v_I/MLP"/>
</dbReference>
<dbReference type="Pfam" id="PF00407">
    <property type="entry name" value="Bet_v_1"/>
    <property type="match status" value="1"/>
</dbReference>
<dbReference type="GO" id="GO:0004864">
    <property type="term" value="F:protein phosphatase inhibitor activity"/>
    <property type="evidence" value="ECO:0007669"/>
    <property type="project" value="InterPro"/>
</dbReference>
<dbReference type="GO" id="GO:0005737">
    <property type="term" value="C:cytoplasm"/>
    <property type="evidence" value="ECO:0007669"/>
    <property type="project" value="TreeGrafter"/>
</dbReference>
<dbReference type="GO" id="GO:0038023">
    <property type="term" value="F:signaling receptor activity"/>
    <property type="evidence" value="ECO:0007669"/>
    <property type="project" value="InterPro"/>
</dbReference>
<dbReference type="SUPFAM" id="SSF55961">
    <property type="entry name" value="Bet v1-like"/>
    <property type="match status" value="1"/>
</dbReference>
<dbReference type="InterPro" id="IPR050279">
    <property type="entry name" value="Plant_def-hormone_signal"/>
</dbReference>
<dbReference type="InterPro" id="IPR023393">
    <property type="entry name" value="START-like_dom_sf"/>
</dbReference>
<dbReference type="GO" id="GO:0006952">
    <property type="term" value="P:defense response"/>
    <property type="evidence" value="ECO:0007669"/>
    <property type="project" value="InterPro"/>
</dbReference>
<feature type="domain" description="Bet v I/Major latex protein" evidence="2">
    <location>
        <begin position="4"/>
        <end position="151"/>
    </location>
</feature>
<dbReference type="PANTHER" id="PTHR31213">
    <property type="entry name" value="OS08G0374000 PROTEIN-RELATED"/>
    <property type="match status" value="1"/>
</dbReference>
<proteinExistence type="evidence at transcript level"/>
<dbReference type="AlphaFoldDB" id="A0A0S2MSM7"/>
<sequence>MPFTVVVESPVSAARMFKAALVDWHNLGPKIAPHVLSSASIIEGDGSVGSIRQLNFTSDIPFSYVKERLDFVDHEKFECKVTALEGGHLETILESASVHFKIEPTSTGGCICKAVTESKFKPGAEAGDEEAKAKESIVKLFKGTEAYLLANPDAYV</sequence>
<dbReference type="PRINTS" id="PR00634">
    <property type="entry name" value="BETALLERGEN"/>
</dbReference>
<organism evidence="3">
    <name type="scientific">Lilium hybrid cultivar</name>
    <dbReference type="NCBI Taxonomy" id="156531"/>
    <lineage>
        <taxon>Eukaryota</taxon>
        <taxon>Viridiplantae</taxon>
        <taxon>Streptophyta</taxon>
        <taxon>Embryophyta</taxon>
        <taxon>Tracheophyta</taxon>
        <taxon>Spermatophyta</taxon>
        <taxon>Magnoliopsida</taxon>
        <taxon>Liliopsida</taxon>
        <taxon>Liliales</taxon>
        <taxon>Liliaceae</taxon>
        <taxon>Lilium</taxon>
    </lineage>
</organism>
<dbReference type="SMART" id="SM01037">
    <property type="entry name" value="Bet_v_1"/>
    <property type="match status" value="1"/>
</dbReference>
<dbReference type="GO" id="GO:0009738">
    <property type="term" value="P:abscisic acid-activated signaling pathway"/>
    <property type="evidence" value="ECO:0007669"/>
    <property type="project" value="InterPro"/>
</dbReference>
<accession>A0A0S2MSM7</accession>
<evidence type="ECO:0000313" key="3">
    <source>
        <dbReference type="EMBL" id="ALO77720.1"/>
    </source>
</evidence>
<gene>
    <name evidence="3" type="primary">PR10</name>
</gene>
<dbReference type="EMBL" id="KT159168">
    <property type="protein sequence ID" value="ALO77720.1"/>
    <property type="molecule type" value="mRNA"/>
</dbReference>
<reference evidence="3" key="1">
    <citation type="submission" date="2015-06" db="EMBL/GenBank/DDBJ databases">
        <authorList>
            <person name="Hoefler B.C."/>
            <person name="Straight P.D."/>
        </authorList>
    </citation>
    <scope>NUCLEOTIDE SEQUENCE</scope>
    <source>
        <tissue evidence="3">Leaf</tissue>
    </source>
</reference>
<dbReference type="Gene3D" id="3.30.530.20">
    <property type="match status" value="1"/>
</dbReference>
<evidence type="ECO:0000259" key="2">
    <source>
        <dbReference type="SMART" id="SM01037"/>
    </source>
</evidence>
<dbReference type="InterPro" id="IPR024949">
    <property type="entry name" value="Bet_v_I_allergen"/>
</dbReference>